<evidence type="ECO:0000256" key="4">
    <source>
        <dbReference type="ARBA" id="ARBA00022729"/>
    </source>
</evidence>
<evidence type="ECO:0000256" key="1">
    <source>
        <dbReference type="ARBA" id="ARBA00004196"/>
    </source>
</evidence>
<dbReference type="PANTHER" id="PTHR43649:SF31">
    <property type="entry name" value="SN-GLYCEROL-3-PHOSPHATE-BINDING PERIPLASMIC PROTEIN UGPB"/>
    <property type="match status" value="1"/>
</dbReference>
<dbReference type="EMBL" id="JAGGLB010000010">
    <property type="protein sequence ID" value="MBP1991867.1"/>
    <property type="molecule type" value="Genomic_DNA"/>
</dbReference>
<dbReference type="Proteomes" id="UP001519287">
    <property type="component" value="Unassembled WGS sequence"/>
</dbReference>
<keyword evidence="7" id="KW-1185">Reference proteome</keyword>
<dbReference type="RefSeq" id="WP_209972577.1">
    <property type="nucleotide sequence ID" value="NZ_JAGGLB010000010.1"/>
</dbReference>
<dbReference type="InterPro" id="IPR006059">
    <property type="entry name" value="SBP"/>
</dbReference>
<comment type="caution">
    <text evidence="6">The sequence shown here is derived from an EMBL/GenBank/DDBJ whole genome shotgun (WGS) entry which is preliminary data.</text>
</comment>
<evidence type="ECO:0000256" key="3">
    <source>
        <dbReference type="ARBA" id="ARBA00022448"/>
    </source>
</evidence>
<gene>
    <name evidence="6" type="ORF">J2Z66_003474</name>
</gene>
<evidence type="ECO:0000313" key="6">
    <source>
        <dbReference type="EMBL" id="MBP1991867.1"/>
    </source>
</evidence>
<dbReference type="InterPro" id="IPR050490">
    <property type="entry name" value="Bact_solute-bd_prot1"/>
</dbReference>
<dbReference type="Gene3D" id="3.40.190.10">
    <property type="entry name" value="Periplasmic binding protein-like II"/>
    <property type="match status" value="1"/>
</dbReference>
<keyword evidence="4 5" id="KW-0732">Signal</keyword>
<keyword evidence="6" id="KW-0762">Sugar transport</keyword>
<comment type="similarity">
    <text evidence="2">Belongs to the bacterial solute-binding protein 1 family.</text>
</comment>
<accession>A0ABS4IW98</accession>
<dbReference type="SUPFAM" id="SSF53850">
    <property type="entry name" value="Periplasmic binding protein-like II"/>
    <property type="match status" value="1"/>
</dbReference>
<evidence type="ECO:0000313" key="7">
    <source>
        <dbReference type="Proteomes" id="UP001519287"/>
    </source>
</evidence>
<evidence type="ECO:0000256" key="5">
    <source>
        <dbReference type="SAM" id="SignalP"/>
    </source>
</evidence>
<keyword evidence="3" id="KW-0813">Transport</keyword>
<sequence length="452" mass="51863">MKLLTFTIRLSLLIALLITSGCTFGSSDKEHTLKPFGKNEEAVLKVAIPAEIMAVKNYASMLSAKFPKLEVELVTYPIVTDEETFDQWVDDNQPDVFWFNDEHTFLKWIDDGKLFELDTMIEVDNIDLDQMNRKIIDYIRMKGKGKMYALSPTFYNSALLYNKDLFDRYGIDYPHDQMSWEEVLLLASKFPTQGDDGEQIYGYIQDIGPTITLIDMIAKDYKIDYLNEDSSKIQMNTPAWKRVSELVLDGYKQGYIYANLQGKVNRTRYTKMQEYVLEHSFLAGRAAMTVQDAIFIYALSQPETAVFNWDLATTPVDPSYPNESRYLHIKDFWGIRAASSNLRPAWEFLKLANSEEVARVHSKAFQDSALYTRLDYGMERDGHDLQAFYKLGPSTSYFPPPPRGFSDDFTDMASEEINSVIKKEKSLDQALEAIETRGQVLLDTINISLTNP</sequence>
<reference evidence="6 7" key="1">
    <citation type="submission" date="2021-03" db="EMBL/GenBank/DDBJ databases">
        <title>Genomic Encyclopedia of Type Strains, Phase IV (KMG-IV): sequencing the most valuable type-strain genomes for metagenomic binning, comparative biology and taxonomic classification.</title>
        <authorList>
            <person name="Goeker M."/>
        </authorList>
    </citation>
    <scope>NUCLEOTIDE SEQUENCE [LARGE SCALE GENOMIC DNA]</scope>
    <source>
        <strain evidence="6 7">DSM 26048</strain>
    </source>
</reference>
<evidence type="ECO:0000256" key="2">
    <source>
        <dbReference type="ARBA" id="ARBA00008520"/>
    </source>
</evidence>
<dbReference type="Pfam" id="PF01547">
    <property type="entry name" value="SBP_bac_1"/>
    <property type="match status" value="1"/>
</dbReference>
<name>A0ABS4IW98_9BACL</name>
<feature type="chain" id="PRO_5047172528" evidence="5">
    <location>
        <begin position="26"/>
        <end position="452"/>
    </location>
</feature>
<protein>
    <submittedName>
        <fullName evidence="6">Multiple sugar transport system substrate-binding protein</fullName>
    </submittedName>
</protein>
<dbReference type="PROSITE" id="PS51257">
    <property type="entry name" value="PROKAR_LIPOPROTEIN"/>
    <property type="match status" value="1"/>
</dbReference>
<organism evidence="6 7">
    <name type="scientific">Paenibacillus eucommiae</name>
    <dbReference type="NCBI Taxonomy" id="1355755"/>
    <lineage>
        <taxon>Bacteria</taxon>
        <taxon>Bacillati</taxon>
        <taxon>Bacillota</taxon>
        <taxon>Bacilli</taxon>
        <taxon>Bacillales</taxon>
        <taxon>Paenibacillaceae</taxon>
        <taxon>Paenibacillus</taxon>
    </lineage>
</organism>
<proteinExistence type="inferred from homology"/>
<comment type="subcellular location">
    <subcellularLocation>
        <location evidence="1">Cell envelope</location>
    </subcellularLocation>
</comment>
<feature type="signal peptide" evidence="5">
    <location>
        <begin position="1"/>
        <end position="25"/>
    </location>
</feature>
<dbReference type="PANTHER" id="PTHR43649">
    <property type="entry name" value="ARABINOSE-BINDING PROTEIN-RELATED"/>
    <property type="match status" value="1"/>
</dbReference>